<accession>A0A9E7J818</accession>
<protein>
    <submittedName>
        <fullName evidence="1">Uncharacterized protein</fullName>
    </submittedName>
</protein>
<keyword evidence="2" id="KW-1185">Reference proteome</keyword>
<gene>
    <name evidence="1" type="primary">63</name>
    <name evidence="1" type="ORF">SEA_TARDUS_63</name>
</gene>
<reference evidence="1" key="1">
    <citation type="submission" date="2022-04" db="EMBL/GenBank/DDBJ databases">
        <authorList>
            <person name="Abdalla N.M."/>
            <person name="Alvarado-Fernandez V.M."/>
            <person name="Barnhill K."/>
            <person name="Biggs A."/>
            <person name="Bland J."/>
            <person name="Coleman C."/>
            <person name="Fakhre D."/>
            <person name="Finocchiaro A."/>
            <person name="Haymond A.J."/>
            <person name="Helton K.M."/>
            <person name="Horne M.E."/>
            <person name="Franco V."/>
            <person name="Iqbal M."/>
            <person name="Kanchibhatta A."/>
            <person name="Knight J."/>
            <person name="Merkher A."/>
            <person name="Nguyen K.P."/>
            <person name="Otero L."/>
            <person name="Patel J."/>
            <person name="Patel S."/>
            <person name="Rainey E."/>
            <person name="Rayala P."/>
            <person name="Ruiz-Houston K.M."/>
            <person name="Sciacchitano A.R."/>
            <person name="Satardekar A."/>
            <person name="Shaikh S.M."/>
            <person name="Stewart E."/>
            <person name="Terron-Osorio A.E."/>
            <person name="Turrell T.C."/>
            <person name="Weitz R.C."/>
            <person name="Pollenz R.S."/>
            <person name="Garlena R.A."/>
            <person name="Russell D.A."/>
            <person name="Jacobs-Sera D."/>
            <person name="Hatfull G.F."/>
        </authorList>
    </citation>
    <scope>NUCLEOTIDE SEQUENCE</scope>
</reference>
<evidence type="ECO:0000313" key="1">
    <source>
        <dbReference type="EMBL" id="URC17678.1"/>
    </source>
</evidence>
<organism evidence="1 2">
    <name type="scientific">Gordonia phage Tardus</name>
    <dbReference type="NCBI Taxonomy" id="2939734"/>
    <lineage>
        <taxon>Viruses</taxon>
        <taxon>Duplodnaviria</taxon>
        <taxon>Heunggongvirae</taxon>
        <taxon>Uroviricota</taxon>
        <taxon>Caudoviricetes</taxon>
        <taxon>Stackebrandtviridae</taxon>
        <taxon>Schenleyvirinae</taxon>
        <taxon>Zitchvirus</taxon>
        <taxon>Zitchvirus tardus</taxon>
    </lineage>
</organism>
<dbReference type="EMBL" id="ON392159">
    <property type="protein sequence ID" value="URC17678.1"/>
    <property type="molecule type" value="Genomic_DNA"/>
</dbReference>
<evidence type="ECO:0000313" key="2">
    <source>
        <dbReference type="Proteomes" id="UP001056780"/>
    </source>
</evidence>
<proteinExistence type="predicted"/>
<name>A0A9E7J818_9CAUD</name>
<dbReference type="Proteomes" id="UP001056780">
    <property type="component" value="Segment"/>
</dbReference>
<sequence>MITGRRWRGRLMRMWHDCNLPPAHYDGWVCDHCGTVWLSGWQQGETFDTWNRFTPPTRWLWPKRSSTRTWQARTVHRWPFR</sequence>